<evidence type="ECO:0000259" key="1">
    <source>
        <dbReference type="Pfam" id="PF03724"/>
    </source>
</evidence>
<protein>
    <recommendedName>
        <fullName evidence="1">DUF306 domain-containing protein</fullName>
    </recommendedName>
</protein>
<gene>
    <name evidence="2" type="ORF">NX02_11015</name>
</gene>
<dbReference type="PANTHER" id="PTHR35535:SF2">
    <property type="entry name" value="DUF306 DOMAIN-CONTAINING PROTEIN"/>
    <property type="match status" value="1"/>
</dbReference>
<feature type="domain" description="DUF306" evidence="1">
    <location>
        <begin position="33"/>
        <end position="133"/>
    </location>
</feature>
<accession>W0AE03</accession>
<evidence type="ECO:0000313" key="3">
    <source>
        <dbReference type="Proteomes" id="UP000018851"/>
    </source>
</evidence>
<dbReference type="InterPro" id="IPR053147">
    <property type="entry name" value="Hsp_HslJ-like"/>
</dbReference>
<evidence type="ECO:0000313" key="2">
    <source>
        <dbReference type="EMBL" id="AHE53915.1"/>
    </source>
</evidence>
<dbReference type="PANTHER" id="PTHR35535">
    <property type="entry name" value="HEAT SHOCK PROTEIN HSLJ"/>
    <property type="match status" value="1"/>
</dbReference>
<dbReference type="HOGENOM" id="CLU_075808_6_3_5"/>
<dbReference type="InterPro" id="IPR005184">
    <property type="entry name" value="DUF306_Meta_HslJ"/>
</dbReference>
<dbReference type="STRING" id="1123269.NX02_11015"/>
<keyword evidence="3" id="KW-1185">Reference proteome</keyword>
<reference evidence="2 3" key="1">
    <citation type="submission" date="2013-07" db="EMBL/GenBank/DDBJ databases">
        <title>Completed genome of Sphingomonas sanxanigenens NX02.</title>
        <authorList>
            <person name="Ma T."/>
            <person name="Huang H."/>
            <person name="Wu M."/>
            <person name="Li X."/>
            <person name="Li G."/>
        </authorList>
    </citation>
    <scope>NUCLEOTIDE SEQUENCE [LARGE SCALE GENOMIC DNA]</scope>
    <source>
        <strain evidence="2 3">NX02</strain>
    </source>
</reference>
<organism evidence="2 3">
    <name type="scientific">Sphingomonas sanxanigenens DSM 19645 = NX02</name>
    <dbReference type="NCBI Taxonomy" id="1123269"/>
    <lineage>
        <taxon>Bacteria</taxon>
        <taxon>Pseudomonadati</taxon>
        <taxon>Pseudomonadota</taxon>
        <taxon>Alphaproteobacteria</taxon>
        <taxon>Sphingomonadales</taxon>
        <taxon>Sphingomonadaceae</taxon>
        <taxon>Sphingomonas</taxon>
    </lineage>
</organism>
<dbReference type="InterPro" id="IPR038670">
    <property type="entry name" value="HslJ-like_sf"/>
</dbReference>
<dbReference type="Gene3D" id="2.40.128.270">
    <property type="match status" value="1"/>
</dbReference>
<dbReference type="Pfam" id="PF03724">
    <property type="entry name" value="META"/>
    <property type="match status" value="1"/>
</dbReference>
<sequence>MTILLILAGCAAPPASQPTSPPPPPPTADAAGLTGIWAIKAIDNQPLEGAPATIAFAGDRVSGTTGCNRFNGSFQLAGDRLTIGALGTTRMACPPPLMQRETVLLARFAAPLAVSGGAAGTLTLTGTGGETVLLERQ</sequence>
<dbReference type="eggNOG" id="COG3187">
    <property type="taxonomic scope" value="Bacteria"/>
</dbReference>
<dbReference type="Proteomes" id="UP000018851">
    <property type="component" value="Chromosome"/>
</dbReference>
<proteinExistence type="predicted"/>
<name>W0AE03_9SPHN</name>
<dbReference type="AlphaFoldDB" id="W0AE03"/>
<dbReference type="KEGG" id="ssan:NX02_11015"/>
<dbReference type="EMBL" id="CP006644">
    <property type="protein sequence ID" value="AHE53915.1"/>
    <property type="molecule type" value="Genomic_DNA"/>
</dbReference>
<dbReference type="PATRIC" id="fig|1123269.5.peg.2141"/>